<keyword evidence="2" id="KW-1185">Reference proteome</keyword>
<dbReference type="RefSeq" id="WP_273642824.1">
    <property type="nucleotide sequence ID" value="NZ_JAQQXP010000004.1"/>
</dbReference>
<dbReference type="Proteomes" id="UP001218788">
    <property type="component" value="Unassembled WGS sequence"/>
</dbReference>
<evidence type="ECO:0000313" key="2">
    <source>
        <dbReference type="Proteomes" id="UP001218788"/>
    </source>
</evidence>
<proteinExistence type="predicted"/>
<protein>
    <submittedName>
        <fullName evidence="1">Uncharacterized protein</fullName>
    </submittedName>
</protein>
<gene>
    <name evidence="1" type="ORF">OIK42_19390</name>
</gene>
<evidence type="ECO:0000313" key="1">
    <source>
        <dbReference type="EMBL" id="MDC8832923.1"/>
    </source>
</evidence>
<comment type="caution">
    <text evidence="1">The sequence shown here is derived from an EMBL/GenBank/DDBJ whole genome shotgun (WGS) entry which is preliminary data.</text>
</comment>
<name>A0ABT5L777_9ALTE</name>
<dbReference type="EMBL" id="JAQQXP010000004">
    <property type="protein sequence ID" value="MDC8832923.1"/>
    <property type="molecule type" value="Genomic_DNA"/>
</dbReference>
<sequence length="50" mass="5729">MSNQNKTFRIVYDDGSLVDDTLKGLSLFQAETALCRQLNLDVDCYLQEED</sequence>
<accession>A0ABT5L777</accession>
<reference evidence="1 2" key="1">
    <citation type="submission" date="2022-10" db="EMBL/GenBank/DDBJ databases">
        <title>Alteromonas sp. chi3 Genome sequencing.</title>
        <authorList>
            <person name="Park S."/>
        </authorList>
    </citation>
    <scope>NUCLEOTIDE SEQUENCE [LARGE SCALE GENOMIC DNA]</scope>
    <source>
        <strain evidence="2">chi3</strain>
    </source>
</reference>
<organism evidence="1 2">
    <name type="scientific">Alteromonas gilva</name>
    <dbReference type="NCBI Taxonomy" id="2987522"/>
    <lineage>
        <taxon>Bacteria</taxon>
        <taxon>Pseudomonadati</taxon>
        <taxon>Pseudomonadota</taxon>
        <taxon>Gammaproteobacteria</taxon>
        <taxon>Alteromonadales</taxon>
        <taxon>Alteromonadaceae</taxon>
        <taxon>Alteromonas/Salinimonas group</taxon>
        <taxon>Alteromonas</taxon>
    </lineage>
</organism>